<keyword evidence="3 12" id="KW-0813">Transport</keyword>
<evidence type="ECO:0000256" key="3">
    <source>
        <dbReference type="ARBA" id="ARBA00022448"/>
    </source>
</evidence>
<keyword evidence="13" id="KW-0282">Flagellum</keyword>
<keyword evidence="4 12" id="KW-1003">Cell membrane</keyword>
<name>E6U6I6_ETHHY</name>
<keyword evidence="13" id="KW-0969">Cilium</keyword>
<comment type="subcellular location">
    <subcellularLocation>
        <location evidence="12">Cell membrane</location>
        <topology evidence="12">Multi-pass membrane protein</topology>
    </subcellularLocation>
    <subcellularLocation>
        <location evidence="12">Bacterial flagellum basal body</location>
    </subcellularLocation>
</comment>
<dbReference type="InterPro" id="IPR005838">
    <property type="entry name" value="T3SS_IM_P"/>
</dbReference>
<dbReference type="Proteomes" id="UP000001551">
    <property type="component" value="Chromosome"/>
</dbReference>
<dbReference type="PANTHER" id="PTHR30587:SF0">
    <property type="entry name" value="FLAGELLAR BIOSYNTHETIC PROTEIN FLIP"/>
    <property type="match status" value="1"/>
</dbReference>
<keyword evidence="7 12" id="KW-0653">Protein transport</keyword>
<gene>
    <name evidence="12" type="primary">fliP</name>
    <name evidence="13" type="ordered locus">Ethha_2563</name>
</gene>
<dbReference type="Pfam" id="PF00813">
    <property type="entry name" value="FliP"/>
    <property type="match status" value="1"/>
</dbReference>
<keyword evidence="14" id="KW-1185">Reference proteome</keyword>
<keyword evidence="10" id="KW-0975">Bacterial flagellum</keyword>
<reference evidence="13 14" key="1">
    <citation type="submission" date="2010-12" db="EMBL/GenBank/DDBJ databases">
        <title>Complete sequence of Ethanoligenens harbinense YUAN-3.</title>
        <authorList>
            <person name="Lucas S."/>
            <person name="Copeland A."/>
            <person name="Lapidus A."/>
            <person name="Cheng J.-F."/>
            <person name="Bruce D."/>
            <person name="Goodwin L."/>
            <person name="Pitluck S."/>
            <person name="Chertkov O."/>
            <person name="Misra M."/>
            <person name="Detter J.C."/>
            <person name="Han C."/>
            <person name="Tapia R."/>
            <person name="Land M."/>
            <person name="Hauser L."/>
            <person name="Jeffries C."/>
            <person name="Kyrpides N."/>
            <person name="Ivanova N."/>
            <person name="Mikhailova N."/>
            <person name="Wang A."/>
            <person name="Mouttaki H."/>
            <person name="He Z."/>
            <person name="Zhou J."/>
            <person name="Hemme C.L."/>
            <person name="Woyke T."/>
        </authorList>
    </citation>
    <scope>NUCLEOTIDE SEQUENCE [LARGE SCALE GENOMIC DNA]</scope>
    <source>
        <strain evidence="14">DSM 18485 / JCM 12961 / CGMCC 1.5033 / YUAN-3</strain>
    </source>
</reference>
<dbReference type="NCBIfam" id="NF009438">
    <property type="entry name" value="PRK12797.1"/>
    <property type="match status" value="1"/>
</dbReference>
<keyword evidence="5 12" id="KW-0812">Transmembrane</keyword>
<evidence type="ECO:0000313" key="13">
    <source>
        <dbReference type="EMBL" id="ADU28056.1"/>
    </source>
</evidence>
<feature type="transmembrane region" description="Helical" evidence="12">
    <location>
        <begin position="210"/>
        <end position="234"/>
    </location>
</feature>
<evidence type="ECO:0000256" key="12">
    <source>
        <dbReference type="RuleBase" id="RU362069"/>
    </source>
</evidence>
<evidence type="ECO:0000313" key="14">
    <source>
        <dbReference type="Proteomes" id="UP000001551"/>
    </source>
</evidence>
<dbReference type="eggNOG" id="COG1338">
    <property type="taxonomic scope" value="Bacteria"/>
</dbReference>
<proteinExistence type="inferred from homology"/>
<comment type="similarity">
    <text evidence="1 12">Belongs to the FliP/MopC/SpaP family.</text>
</comment>
<dbReference type="EMBL" id="CP002400">
    <property type="protein sequence ID" value="ADU28056.1"/>
    <property type="molecule type" value="Genomic_DNA"/>
</dbReference>
<feature type="transmembrane region" description="Helical" evidence="12">
    <location>
        <begin position="246"/>
        <end position="266"/>
    </location>
</feature>
<dbReference type="NCBIfam" id="TIGR01103">
    <property type="entry name" value="fliP"/>
    <property type="match status" value="1"/>
</dbReference>
<dbReference type="PRINTS" id="PR00951">
    <property type="entry name" value="FLGBIOSNFLIP"/>
</dbReference>
<comment type="function">
    <text evidence="12">Plays a role in the flagellum-specific transport system.</text>
</comment>
<evidence type="ECO:0000256" key="7">
    <source>
        <dbReference type="ARBA" id="ARBA00022927"/>
    </source>
</evidence>
<dbReference type="AlphaFoldDB" id="E6U6I6"/>
<evidence type="ECO:0000256" key="6">
    <source>
        <dbReference type="ARBA" id="ARBA00022795"/>
    </source>
</evidence>
<evidence type="ECO:0000256" key="10">
    <source>
        <dbReference type="ARBA" id="ARBA00023143"/>
    </source>
</evidence>
<sequence length="267" mass="29064">MINLIKRAVRTIGRHGRKLFRIAAASAVFCIVFSVGFAVSAASSDPGISLTLNGLTTPSGTANTLQILLLLTLIALAPSILIMMTSFTRIIIFLSFLRNALGTQQTPPNQVLVGIALFLSLFIMSPVINQINTTAYQPLVNGQITTEQAEVNAMKPLRQFMFKQTENASLKTFLSMAGTPTVKSLDNIPNSVLIPAFVISELKRAFMMGFLIYLPFLIIDVIVGTTLMSMGMMMLPPTMISLPLKLALFVLVDGWGLTVQSLVYSFK</sequence>
<keyword evidence="9 12" id="KW-0472">Membrane</keyword>
<evidence type="ECO:0000256" key="1">
    <source>
        <dbReference type="ARBA" id="ARBA00006257"/>
    </source>
</evidence>
<dbReference type="GO" id="GO:0044781">
    <property type="term" value="P:bacterial-type flagellum organization"/>
    <property type="evidence" value="ECO:0007669"/>
    <property type="project" value="UniProtKB-UniRule"/>
</dbReference>
<dbReference type="GO" id="GO:0009306">
    <property type="term" value="P:protein secretion"/>
    <property type="evidence" value="ECO:0007669"/>
    <property type="project" value="UniProtKB-UniRule"/>
</dbReference>
<dbReference type="STRING" id="663278.Ethha_2563"/>
<accession>E6U6I6</accession>
<dbReference type="RefSeq" id="WP_013486399.1">
    <property type="nucleotide sequence ID" value="NC_014828.1"/>
</dbReference>
<keyword evidence="13" id="KW-0966">Cell projection</keyword>
<evidence type="ECO:0000256" key="11">
    <source>
        <dbReference type="ARBA" id="ARBA00023225"/>
    </source>
</evidence>
<evidence type="ECO:0000256" key="9">
    <source>
        <dbReference type="ARBA" id="ARBA00023136"/>
    </source>
</evidence>
<dbReference type="PANTHER" id="PTHR30587">
    <property type="entry name" value="FLAGELLAR BIOSYNTHETIC PROTEIN FLIP"/>
    <property type="match status" value="1"/>
</dbReference>
<evidence type="ECO:0000256" key="5">
    <source>
        <dbReference type="ARBA" id="ARBA00022692"/>
    </source>
</evidence>
<feature type="transmembrane region" description="Helical" evidence="12">
    <location>
        <begin position="20"/>
        <end position="44"/>
    </location>
</feature>
<protein>
    <recommendedName>
        <fullName evidence="2 12">Flagellar biosynthetic protein FliP</fullName>
    </recommendedName>
</protein>
<evidence type="ECO:0000256" key="2">
    <source>
        <dbReference type="ARBA" id="ARBA00021714"/>
    </source>
</evidence>
<evidence type="ECO:0000256" key="4">
    <source>
        <dbReference type="ARBA" id="ARBA00022475"/>
    </source>
</evidence>
<dbReference type="KEGG" id="eha:Ethha_2563"/>
<feature type="transmembrane region" description="Helical" evidence="12">
    <location>
        <begin position="64"/>
        <end position="97"/>
    </location>
</feature>
<keyword evidence="8 12" id="KW-1133">Transmembrane helix</keyword>
<dbReference type="InterPro" id="IPR005837">
    <property type="entry name" value="FliP"/>
</dbReference>
<organism evidence="13 14">
    <name type="scientific">Ethanoligenens harbinense (strain DSM 18485 / JCM 12961 / CGMCC 1.5033 / YUAN-3)</name>
    <dbReference type="NCBI Taxonomy" id="663278"/>
    <lineage>
        <taxon>Bacteria</taxon>
        <taxon>Bacillati</taxon>
        <taxon>Bacillota</taxon>
        <taxon>Clostridia</taxon>
        <taxon>Eubacteriales</taxon>
        <taxon>Oscillospiraceae</taxon>
        <taxon>Ethanoligenens</taxon>
    </lineage>
</organism>
<dbReference type="PRINTS" id="PR01302">
    <property type="entry name" value="TYPE3IMPPROT"/>
</dbReference>
<dbReference type="GO" id="GO:0009425">
    <property type="term" value="C:bacterial-type flagellum basal body"/>
    <property type="evidence" value="ECO:0007669"/>
    <property type="project" value="UniProtKB-SubCell"/>
</dbReference>
<dbReference type="HOGENOM" id="CLU_042028_0_1_9"/>
<keyword evidence="11 12" id="KW-1006">Bacterial flagellum protein export</keyword>
<dbReference type="GO" id="GO:0005886">
    <property type="term" value="C:plasma membrane"/>
    <property type="evidence" value="ECO:0007669"/>
    <property type="project" value="UniProtKB-SubCell"/>
</dbReference>
<keyword evidence="6 12" id="KW-1005">Bacterial flagellum biogenesis</keyword>
<evidence type="ECO:0000256" key="8">
    <source>
        <dbReference type="ARBA" id="ARBA00022989"/>
    </source>
</evidence>